<protein>
    <recommendedName>
        <fullName evidence="4">Secreted protein</fullName>
    </recommendedName>
</protein>
<evidence type="ECO:0008006" key="4">
    <source>
        <dbReference type="Google" id="ProtNLM"/>
    </source>
</evidence>
<dbReference type="Proteomes" id="UP000294834">
    <property type="component" value="Unassembled WGS sequence"/>
</dbReference>
<reference evidence="2 3" key="1">
    <citation type="journal article" date="2019" name="Nat. Microbiol.">
        <title>Genomic variation and strain-specific functional adaptation in the human gut microbiome during early life.</title>
        <authorList>
            <person name="Vatanen T."/>
            <person name="Plichta D.R."/>
            <person name="Somani J."/>
            <person name="Munch P.C."/>
            <person name="Arthur T.D."/>
            <person name="Hall A.B."/>
            <person name="Rudolf S."/>
            <person name="Oakeley E.J."/>
            <person name="Ke X."/>
            <person name="Young R.A."/>
            <person name="Haiser H.J."/>
            <person name="Kolde R."/>
            <person name="Yassour M."/>
            <person name="Luopajarvi K."/>
            <person name="Siljander H."/>
            <person name="Virtanen S.M."/>
            <person name="Ilonen J."/>
            <person name="Uibo R."/>
            <person name="Tillmann V."/>
            <person name="Mokurov S."/>
            <person name="Dorshakova N."/>
            <person name="Porter J.A."/>
            <person name="McHardy A.C."/>
            <person name="Lahdesmaki H."/>
            <person name="Vlamakis H."/>
            <person name="Huttenhower C."/>
            <person name="Knip M."/>
            <person name="Xavier R.J."/>
        </authorList>
    </citation>
    <scope>NUCLEOTIDE SEQUENCE [LARGE SCALE GENOMIC DNA]</scope>
    <source>
        <strain evidence="2 3">RJX1052</strain>
    </source>
</reference>
<proteinExistence type="predicted"/>
<evidence type="ECO:0000313" key="2">
    <source>
        <dbReference type="EMBL" id="TDB06303.1"/>
    </source>
</evidence>
<evidence type="ECO:0000313" key="1">
    <source>
        <dbReference type="EMBL" id="TDB06222.1"/>
    </source>
</evidence>
<sequence>MFSVAVFPSLSWLTVFGCPSGLALSLSLVPFSVFVYARANIIMCLSFSSRVLRYKNLLCNTSVIQRITKKFQGIRIICLVKVCLLALKGLLLHPQSREMRHFRQCY</sequence>
<name>A0AAX2R0V5_9BACT</name>
<evidence type="ECO:0000313" key="3">
    <source>
        <dbReference type="Proteomes" id="UP000294834"/>
    </source>
</evidence>
<organism evidence="2 3">
    <name type="scientific">Phocaeicola dorei</name>
    <dbReference type="NCBI Taxonomy" id="357276"/>
    <lineage>
        <taxon>Bacteria</taxon>
        <taxon>Pseudomonadati</taxon>
        <taxon>Bacteroidota</taxon>
        <taxon>Bacteroidia</taxon>
        <taxon>Bacteroidales</taxon>
        <taxon>Bacteroidaceae</taxon>
        <taxon>Phocaeicola</taxon>
    </lineage>
</organism>
<comment type="caution">
    <text evidence="2">The sequence shown here is derived from an EMBL/GenBank/DDBJ whole genome shotgun (WGS) entry which is preliminary data.</text>
</comment>
<dbReference type="AlphaFoldDB" id="A0AAX2R0V5"/>
<dbReference type="EMBL" id="SLTX01000001">
    <property type="protein sequence ID" value="TDB06222.1"/>
    <property type="molecule type" value="Genomic_DNA"/>
</dbReference>
<accession>A0AAX2R0V5</accession>
<gene>
    <name evidence="1" type="ORF">E1J06_01720</name>
    <name evidence="2" type="ORF">E1J06_02150</name>
</gene>
<dbReference type="EMBL" id="SLTX01000001">
    <property type="protein sequence ID" value="TDB06303.1"/>
    <property type="molecule type" value="Genomic_DNA"/>
</dbReference>